<keyword evidence="2" id="KW-1185">Reference proteome</keyword>
<reference evidence="1 2" key="1">
    <citation type="submission" date="2019-06" db="EMBL/GenBank/DDBJ databases">
        <title>Genomic Encyclopedia of Archaeal and Bacterial Type Strains, Phase II (KMG-II): from individual species to whole genera.</title>
        <authorList>
            <person name="Goeker M."/>
        </authorList>
    </citation>
    <scope>NUCLEOTIDE SEQUENCE [LARGE SCALE GENOMIC DNA]</scope>
    <source>
        <strain evidence="1 2">DSM 18423</strain>
    </source>
</reference>
<dbReference type="Proteomes" id="UP000320582">
    <property type="component" value="Unassembled WGS sequence"/>
</dbReference>
<dbReference type="EMBL" id="VFPT01000006">
    <property type="protein sequence ID" value="TQM89470.1"/>
    <property type="molecule type" value="Genomic_DNA"/>
</dbReference>
<evidence type="ECO:0000313" key="2">
    <source>
        <dbReference type="Proteomes" id="UP000320582"/>
    </source>
</evidence>
<organism evidence="1 2">
    <name type="scientific">Roseinatronobacter monicus</name>
    <dbReference type="NCBI Taxonomy" id="393481"/>
    <lineage>
        <taxon>Bacteria</taxon>
        <taxon>Pseudomonadati</taxon>
        <taxon>Pseudomonadota</taxon>
        <taxon>Alphaproteobacteria</taxon>
        <taxon>Rhodobacterales</taxon>
        <taxon>Paracoccaceae</taxon>
        <taxon>Roseinatronobacter</taxon>
    </lineage>
</organism>
<protein>
    <submittedName>
        <fullName evidence="1">Uncharacterized protein</fullName>
    </submittedName>
</protein>
<name>A0A543K310_9RHOB</name>
<dbReference type="RefSeq" id="WP_211841114.1">
    <property type="nucleotide sequence ID" value="NZ_VFPT01000006.1"/>
</dbReference>
<feature type="non-terminal residue" evidence="1">
    <location>
        <position position="1"/>
    </location>
</feature>
<accession>A0A543K310</accession>
<dbReference type="AlphaFoldDB" id="A0A543K310"/>
<proteinExistence type="predicted"/>
<gene>
    <name evidence="1" type="ORF">BD293_4488</name>
</gene>
<sequence>ARAREVADEIPRNIPGPDRLEAAVTLLTATKTSTQKAHPSERVKIGRKGNRITIDVDADLVPRVEDAVRKLITELLDRGQDRPE</sequence>
<comment type="caution">
    <text evidence="1">The sequence shown here is derived from an EMBL/GenBank/DDBJ whole genome shotgun (WGS) entry which is preliminary data.</text>
</comment>
<evidence type="ECO:0000313" key="1">
    <source>
        <dbReference type="EMBL" id="TQM89470.1"/>
    </source>
</evidence>